<keyword evidence="4" id="KW-1185">Reference proteome</keyword>
<organism evidence="3 4">
    <name type="scientific">Musa troglodytarum</name>
    <name type="common">fe'i banana</name>
    <dbReference type="NCBI Taxonomy" id="320322"/>
    <lineage>
        <taxon>Eukaryota</taxon>
        <taxon>Viridiplantae</taxon>
        <taxon>Streptophyta</taxon>
        <taxon>Embryophyta</taxon>
        <taxon>Tracheophyta</taxon>
        <taxon>Spermatophyta</taxon>
        <taxon>Magnoliopsida</taxon>
        <taxon>Liliopsida</taxon>
        <taxon>Zingiberales</taxon>
        <taxon>Musaceae</taxon>
        <taxon>Musa</taxon>
    </lineage>
</organism>
<name>A0A9E7EQQ9_9LILI</name>
<dbReference type="Proteomes" id="UP001055439">
    <property type="component" value="Chromosome 10"/>
</dbReference>
<dbReference type="PANTHER" id="PTHR11977:SF51">
    <property type="entry name" value="PROTEIN FLIGHTLESS-1 HOMOLOG"/>
    <property type="match status" value="1"/>
</dbReference>
<evidence type="ECO:0000256" key="1">
    <source>
        <dbReference type="ARBA" id="ARBA00022737"/>
    </source>
</evidence>
<dbReference type="AlphaFoldDB" id="A0A9E7EQQ9"/>
<dbReference type="InterPro" id="IPR007122">
    <property type="entry name" value="Villin/Gelsolin"/>
</dbReference>
<gene>
    <name evidence="3" type="ORF">MUK42_02282</name>
</gene>
<dbReference type="SMART" id="SM00262">
    <property type="entry name" value="GEL"/>
    <property type="match status" value="1"/>
</dbReference>
<dbReference type="GO" id="GO:0051014">
    <property type="term" value="P:actin filament severing"/>
    <property type="evidence" value="ECO:0007669"/>
    <property type="project" value="TreeGrafter"/>
</dbReference>
<accession>A0A9E7EQQ9</accession>
<dbReference type="Pfam" id="PF00626">
    <property type="entry name" value="Gelsolin"/>
    <property type="match status" value="1"/>
</dbReference>
<sequence>CYTVIQFSSENFKIYQPRIKKIRYQVTSYHHSFVIYSINGGQLKLEEDNPSKALLENNKCYLLDCGAEIFVWVGRVTQVDDRKAASKAAEDFIIDQNRPKMTCITQVIQGYETQSFKSNFESWPVGTGTGTGTSSGDEARGKVAALLKQQGVDVKGAPKGSLVSEEIPPLIEGNEKLEVWLINGSAKTPIPNEEIGKFYSGDCYIVLCTYRAGEKKEEYYLCCWIGKDSIQVKSPAQKFEFEQDYNIGIHNFLFLWS</sequence>
<evidence type="ECO:0000313" key="4">
    <source>
        <dbReference type="Proteomes" id="UP001055439"/>
    </source>
</evidence>
<dbReference type="EMBL" id="CP097503">
    <property type="protein sequence ID" value="URD82044.1"/>
    <property type="molecule type" value="Genomic_DNA"/>
</dbReference>
<evidence type="ECO:0000313" key="3">
    <source>
        <dbReference type="EMBL" id="URD82044.1"/>
    </source>
</evidence>
<protein>
    <submittedName>
        <fullName evidence="3">Villin headpiece domain</fullName>
    </submittedName>
</protein>
<keyword evidence="1" id="KW-0677">Repeat</keyword>
<dbReference type="InterPro" id="IPR007123">
    <property type="entry name" value="Gelsolin-like_dom"/>
</dbReference>
<proteinExistence type="predicted"/>
<dbReference type="GO" id="GO:0051015">
    <property type="term" value="F:actin filament binding"/>
    <property type="evidence" value="ECO:0007669"/>
    <property type="project" value="InterPro"/>
</dbReference>
<dbReference type="OrthoDB" id="6375767at2759"/>
<dbReference type="SUPFAM" id="SSF55753">
    <property type="entry name" value="Actin depolymerizing proteins"/>
    <property type="match status" value="2"/>
</dbReference>
<dbReference type="CDD" id="cd11292">
    <property type="entry name" value="gelsolin_S3_like"/>
    <property type="match status" value="1"/>
</dbReference>
<dbReference type="PANTHER" id="PTHR11977">
    <property type="entry name" value="VILLIN"/>
    <property type="match status" value="1"/>
</dbReference>
<dbReference type="FunFam" id="3.40.20.10:FF:000039">
    <property type="entry name" value="Villin-4"/>
    <property type="match status" value="1"/>
</dbReference>
<dbReference type="InterPro" id="IPR029006">
    <property type="entry name" value="ADF-H/Gelsolin-like_dom_sf"/>
</dbReference>
<evidence type="ECO:0000259" key="2">
    <source>
        <dbReference type="Pfam" id="PF00626"/>
    </source>
</evidence>
<dbReference type="PRINTS" id="PR00597">
    <property type="entry name" value="GELSOLIN"/>
</dbReference>
<feature type="non-terminal residue" evidence="3">
    <location>
        <position position="1"/>
    </location>
</feature>
<dbReference type="Gene3D" id="3.40.20.10">
    <property type="entry name" value="Severin"/>
    <property type="match status" value="2"/>
</dbReference>
<reference evidence="3" key="1">
    <citation type="submission" date="2022-05" db="EMBL/GenBank/DDBJ databases">
        <title>The Musa troglodytarum L. genome provides insights into the mechanism of non-climacteric behaviour and enrichment of carotenoids.</title>
        <authorList>
            <person name="Wang J."/>
        </authorList>
    </citation>
    <scope>NUCLEOTIDE SEQUENCE</scope>
    <source>
        <tissue evidence="3">Leaf</tissue>
    </source>
</reference>
<feature type="domain" description="Gelsolin-like" evidence="2">
    <location>
        <begin position="46"/>
        <end position="116"/>
    </location>
</feature>